<keyword evidence="2" id="KW-1185">Reference proteome</keyword>
<evidence type="ECO:0000313" key="1">
    <source>
        <dbReference type="EMBL" id="SFP01506.1"/>
    </source>
</evidence>
<gene>
    <name evidence="1" type="ORF">SAMN02910344_00194</name>
</gene>
<dbReference type="AlphaFoldDB" id="A0A662ZG23"/>
<reference evidence="1 2" key="1">
    <citation type="submission" date="2016-10" db="EMBL/GenBank/DDBJ databases">
        <authorList>
            <person name="Varghese N."/>
            <person name="Submissions S."/>
        </authorList>
    </citation>
    <scope>NUCLEOTIDE SEQUENCE [LARGE SCALE GENOMIC DNA]</scope>
    <source>
        <strain evidence="1 2">DSM 1361</strain>
    </source>
</reference>
<evidence type="ECO:0000313" key="2">
    <source>
        <dbReference type="Proteomes" id="UP000243745"/>
    </source>
</evidence>
<name>A0A662ZG23_9GAMM</name>
<protein>
    <submittedName>
        <fullName evidence="1">Uncharacterized protein</fullName>
    </submittedName>
</protein>
<organism evidence="1 2">
    <name type="scientific">Ruminobacter amylophilus</name>
    <dbReference type="NCBI Taxonomy" id="867"/>
    <lineage>
        <taxon>Bacteria</taxon>
        <taxon>Pseudomonadati</taxon>
        <taxon>Pseudomonadota</taxon>
        <taxon>Gammaproteobacteria</taxon>
        <taxon>Aeromonadales</taxon>
        <taxon>Succinivibrionaceae</taxon>
        <taxon>Ruminobacter</taxon>
    </lineage>
</organism>
<accession>A0A662ZG23</accession>
<proteinExistence type="predicted"/>
<dbReference type="Proteomes" id="UP000243745">
    <property type="component" value="Unassembled WGS sequence"/>
</dbReference>
<dbReference type="EMBL" id="FOXF01000002">
    <property type="protein sequence ID" value="SFP01506.1"/>
    <property type="molecule type" value="Genomic_DNA"/>
</dbReference>
<sequence>MKRGLKLSRFTASRLSKHRVPSLVAKRRNRQRRHVLYTIHFEKTEV</sequence>
<dbReference type="RefSeq" id="WP_157608040.1">
    <property type="nucleotide sequence ID" value="NZ_FOXF01000002.1"/>
</dbReference>